<keyword evidence="3" id="KW-1185">Reference proteome</keyword>
<name>A0ABT4XWV0_9RHOB</name>
<reference evidence="2 3" key="1">
    <citation type="submission" date="2023-01" db="EMBL/GenBank/DDBJ databases">
        <title>Thalassococcus onchidii sp. nov., isolated from a marine invertebrate from the South China Sea.</title>
        <authorList>
            <person name="Xu S."/>
            <person name="Liu Z."/>
            <person name="Xu Y."/>
        </authorList>
    </citation>
    <scope>NUCLEOTIDE SEQUENCE [LARGE SCALE GENOMIC DNA]</scope>
    <source>
        <strain evidence="2 3">KCTC 32084</strain>
    </source>
</reference>
<comment type="caution">
    <text evidence="2">The sequence shown here is derived from an EMBL/GenBank/DDBJ whole genome shotgun (WGS) entry which is preliminary data.</text>
</comment>
<sequence length="172" mass="18925">MRRAHLVAGLALVGLTACSGEGRDITLHDLRTNSGKPEEFSIVPNKPLEQPENYRELPPPTPGGSNRTDQTPLKDAVALLGGNPSRLDAGDGVPRGDGAIINQASRFGRDPGIRQELAAEDLAFRKRNSLFTWSLVPQDDYKRAYRRQALDPYAWLERFRRAGARTPSAPPE</sequence>
<gene>
    <name evidence="2" type="ORF">PFY00_17020</name>
</gene>
<protein>
    <submittedName>
        <fullName evidence="2">DUF3035 domain-containing protein</fullName>
    </submittedName>
</protein>
<dbReference type="EMBL" id="JAQIOY010000009">
    <property type="protein sequence ID" value="MDA7426439.1"/>
    <property type="molecule type" value="Genomic_DNA"/>
</dbReference>
<evidence type="ECO:0000313" key="3">
    <source>
        <dbReference type="Proteomes" id="UP001210720"/>
    </source>
</evidence>
<feature type="compositionally biased region" description="Basic and acidic residues" evidence="1">
    <location>
        <begin position="29"/>
        <end position="39"/>
    </location>
</feature>
<dbReference type="Proteomes" id="UP001210720">
    <property type="component" value="Unassembled WGS sequence"/>
</dbReference>
<evidence type="ECO:0000256" key="1">
    <source>
        <dbReference type="SAM" id="MobiDB-lite"/>
    </source>
</evidence>
<organism evidence="2 3">
    <name type="scientific">Thalassococcus lentus</name>
    <dbReference type="NCBI Taxonomy" id="1210524"/>
    <lineage>
        <taxon>Bacteria</taxon>
        <taxon>Pseudomonadati</taxon>
        <taxon>Pseudomonadota</taxon>
        <taxon>Alphaproteobacteria</taxon>
        <taxon>Rhodobacterales</taxon>
        <taxon>Roseobacteraceae</taxon>
        <taxon>Thalassococcus</taxon>
    </lineage>
</organism>
<dbReference type="Pfam" id="PF11233">
    <property type="entry name" value="DUF3035"/>
    <property type="match status" value="1"/>
</dbReference>
<proteinExistence type="predicted"/>
<accession>A0ABT4XWV0</accession>
<dbReference type="PROSITE" id="PS51257">
    <property type="entry name" value="PROKAR_LIPOPROTEIN"/>
    <property type="match status" value="1"/>
</dbReference>
<dbReference type="InterPro" id="IPR021395">
    <property type="entry name" value="DUF3035"/>
</dbReference>
<evidence type="ECO:0000313" key="2">
    <source>
        <dbReference type="EMBL" id="MDA7426439.1"/>
    </source>
</evidence>
<feature type="region of interest" description="Disordered" evidence="1">
    <location>
        <begin position="29"/>
        <end position="73"/>
    </location>
</feature>
<dbReference type="RefSeq" id="WP_271433794.1">
    <property type="nucleotide sequence ID" value="NZ_JAQIOY010000009.1"/>
</dbReference>